<keyword evidence="1" id="KW-0575">Peroxidase</keyword>
<organism evidence="16 17">
    <name type="scientific">Thermobifida fusca TM51</name>
    <dbReference type="NCBI Taxonomy" id="1169414"/>
    <lineage>
        <taxon>Bacteria</taxon>
        <taxon>Bacillati</taxon>
        <taxon>Actinomycetota</taxon>
        <taxon>Actinomycetes</taxon>
        <taxon>Streptosporangiales</taxon>
        <taxon>Nocardiopsidaceae</taxon>
        <taxon>Thermobifida</taxon>
    </lineage>
</organism>
<dbReference type="InterPro" id="IPR000866">
    <property type="entry name" value="AhpC/TSA"/>
</dbReference>
<dbReference type="RefSeq" id="WP_011292387.1">
    <property type="nucleotide sequence ID" value="NZ_AOSG01000055.1"/>
</dbReference>
<evidence type="ECO:0000259" key="15">
    <source>
        <dbReference type="PROSITE" id="PS51352"/>
    </source>
</evidence>
<feature type="domain" description="Thioredoxin" evidence="15">
    <location>
        <begin position="3"/>
        <end position="154"/>
    </location>
</feature>
<keyword evidence="3" id="KW-0560">Oxidoreductase</keyword>
<evidence type="ECO:0000313" key="17">
    <source>
        <dbReference type="Proteomes" id="UP000014184"/>
    </source>
</evidence>
<protein>
    <recommendedName>
        <fullName evidence="11">Alkyl hydroperoxide reductase E</fullName>
        <ecNumber evidence="10">1.11.1.29</ecNumber>
    </recommendedName>
    <alternativeName>
        <fullName evidence="12">Mycoredoxin-dependent peroxiredoxin</fullName>
    </alternativeName>
    <alternativeName>
        <fullName evidence="13">Peroxiredoxin AhpE</fullName>
    </alternativeName>
    <alternativeName>
        <fullName evidence="5">Thioredoxin peroxidase</fullName>
    </alternativeName>
</protein>
<comment type="function">
    <text evidence="7">Thiol-specific peroxidase that catalyzes the reduction of hydrogen peroxide and organic hydroperoxides to water and alcohols, respectively. Plays a role in cell protection against oxidative stress by detoxifying peroxides. May represent an important antioxidant defense against cytotoxic peroxides, especially peroxynitrite, which can be formed by activated macrophages during infection.</text>
</comment>
<dbReference type="InterPro" id="IPR036249">
    <property type="entry name" value="Thioredoxin-like_sf"/>
</dbReference>
<keyword evidence="2" id="KW-0049">Antioxidant</keyword>
<evidence type="ECO:0000256" key="11">
    <source>
        <dbReference type="ARBA" id="ARBA00068979"/>
    </source>
</evidence>
<evidence type="ECO:0000256" key="12">
    <source>
        <dbReference type="ARBA" id="ARBA00082991"/>
    </source>
</evidence>
<comment type="catalytic activity">
    <reaction evidence="6">
        <text>[mycoredoxin]-L-dithiol + a hydroperoxide = [mycoredoxin]-L-disulfide + an alcohol + H2O</text>
        <dbReference type="Rhea" id="RHEA:62640"/>
        <dbReference type="Rhea" id="RHEA-COMP:16137"/>
        <dbReference type="Rhea" id="RHEA-COMP:16138"/>
        <dbReference type="ChEBI" id="CHEBI:15377"/>
        <dbReference type="ChEBI" id="CHEBI:29950"/>
        <dbReference type="ChEBI" id="CHEBI:30879"/>
        <dbReference type="ChEBI" id="CHEBI:35924"/>
        <dbReference type="ChEBI" id="CHEBI:50058"/>
        <dbReference type="EC" id="1.11.1.29"/>
    </reaction>
</comment>
<evidence type="ECO:0000256" key="2">
    <source>
        <dbReference type="ARBA" id="ARBA00022862"/>
    </source>
</evidence>
<evidence type="ECO:0000256" key="5">
    <source>
        <dbReference type="ARBA" id="ARBA00032824"/>
    </source>
</evidence>
<dbReference type="InterPro" id="IPR050455">
    <property type="entry name" value="Tpx_Peroxidase_subfamily"/>
</dbReference>
<dbReference type="EMBL" id="AOSG01000055">
    <property type="protein sequence ID" value="EOR70929.1"/>
    <property type="molecule type" value="Genomic_DNA"/>
</dbReference>
<evidence type="ECO:0000256" key="14">
    <source>
        <dbReference type="PIRSR" id="PIRSR000239-1"/>
    </source>
</evidence>
<keyword evidence="4" id="KW-0676">Redox-active center</keyword>
<evidence type="ECO:0000256" key="8">
    <source>
        <dbReference type="ARBA" id="ARBA00060973"/>
    </source>
</evidence>
<dbReference type="InterPro" id="IPR013766">
    <property type="entry name" value="Thioredoxin_domain"/>
</dbReference>
<dbReference type="PANTHER" id="PTHR43110:SF1">
    <property type="entry name" value="THIOL PEROXIDASE"/>
    <property type="match status" value="1"/>
</dbReference>
<dbReference type="AlphaFoldDB" id="A0A9P2T962"/>
<feature type="active site" description="Cysteine sulfenic acid (-SOH) intermediate; for peroxidase activity" evidence="14">
    <location>
        <position position="46"/>
    </location>
</feature>
<evidence type="ECO:0000256" key="7">
    <source>
        <dbReference type="ARBA" id="ARBA00056930"/>
    </source>
</evidence>
<dbReference type="Pfam" id="PF00578">
    <property type="entry name" value="AhpC-TSA"/>
    <property type="match status" value="1"/>
</dbReference>
<dbReference type="SUPFAM" id="SSF52833">
    <property type="entry name" value="Thioredoxin-like"/>
    <property type="match status" value="1"/>
</dbReference>
<dbReference type="PROSITE" id="PS51352">
    <property type="entry name" value="THIOREDOXIN_2"/>
    <property type="match status" value="1"/>
</dbReference>
<comment type="similarity">
    <text evidence="8">Belongs to the peroxiredoxin family. AhpE subfamily.</text>
</comment>
<comment type="subunit">
    <text evidence="9">Homodimer. Forms both dimers and octamers; a tightly-associated dimer and a ring-like octamer.</text>
</comment>
<dbReference type="PANTHER" id="PTHR43110">
    <property type="entry name" value="THIOL PEROXIDASE"/>
    <property type="match status" value="1"/>
</dbReference>
<proteinExistence type="inferred from homology"/>
<comment type="caution">
    <text evidence="16">The sequence shown here is derived from an EMBL/GenBank/DDBJ whole genome shotgun (WGS) entry which is preliminary data.</text>
</comment>
<evidence type="ECO:0000256" key="10">
    <source>
        <dbReference type="ARBA" id="ARBA00067009"/>
    </source>
</evidence>
<evidence type="ECO:0000256" key="1">
    <source>
        <dbReference type="ARBA" id="ARBA00022559"/>
    </source>
</evidence>
<keyword evidence="17" id="KW-1185">Reference proteome</keyword>
<dbReference type="EC" id="1.11.1.29" evidence="10"/>
<dbReference type="GO" id="GO:0004601">
    <property type="term" value="F:peroxidase activity"/>
    <property type="evidence" value="ECO:0007669"/>
    <property type="project" value="UniProtKB-KW"/>
</dbReference>
<dbReference type="InterPro" id="IPR024706">
    <property type="entry name" value="Peroxiredoxin_AhpC-typ"/>
</dbReference>
<name>A0A9P2T962_THEFU</name>
<dbReference type="PIRSF" id="PIRSF000239">
    <property type="entry name" value="AHPC"/>
    <property type="match status" value="1"/>
</dbReference>
<gene>
    <name evidence="16" type="ORF">TM51_10106</name>
</gene>
<dbReference type="Gene3D" id="3.40.30.10">
    <property type="entry name" value="Glutaredoxin"/>
    <property type="match status" value="1"/>
</dbReference>
<sequence length="156" mass="17683">MPIEVGQNAPDFELADQHGQTVRLSDFRGRSRVAVVFYPLAFSGICDKELRQLHECMSEFTARSVQPLAISVDSMFAHRVWADREGVDFPLLSDFWPHGAVAQRYGVFDETKGVALRGSFLIDTEGVVRWKVVNPTFQGRDMDDYRQAFADLGWNP</sequence>
<reference evidence="16 17" key="1">
    <citation type="journal article" date="2013" name="Genome Announc.">
        <title>Draft Genome Sequence of the Lignocellulose Decomposer Thermobifida fusca Strain TM51.</title>
        <authorList>
            <person name="Toth A."/>
            <person name="Barna T."/>
            <person name="Nagy I."/>
            <person name="Horvath B."/>
            <person name="Nagy I."/>
            <person name="Tancsics A."/>
            <person name="Kriszt B."/>
            <person name="Baka E."/>
            <person name="Fekete C."/>
            <person name="Kukolya J."/>
        </authorList>
    </citation>
    <scope>NUCLEOTIDE SEQUENCE [LARGE SCALE GENOMIC DNA]</scope>
    <source>
        <strain evidence="16 17">TM51</strain>
    </source>
</reference>
<evidence type="ECO:0000256" key="6">
    <source>
        <dbReference type="ARBA" id="ARBA00052774"/>
    </source>
</evidence>
<evidence type="ECO:0000256" key="9">
    <source>
        <dbReference type="ARBA" id="ARBA00065226"/>
    </source>
</evidence>
<dbReference type="FunFam" id="3.40.30.10:FF:000118">
    <property type="entry name" value="Peroxiredoxin AhpE"/>
    <property type="match status" value="1"/>
</dbReference>
<evidence type="ECO:0000256" key="4">
    <source>
        <dbReference type="ARBA" id="ARBA00023284"/>
    </source>
</evidence>
<accession>A0A9P2T962</accession>
<evidence type="ECO:0000313" key="16">
    <source>
        <dbReference type="EMBL" id="EOR70929.1"/>
    </source>
</evidence>
<dbReference type="Proteomes" id="UP000014184">
    <property type="component" value="Unassembled WGS sequence"/>
</dbReference>
<dbReference type="CDD" id="cd03018">
    <property type="entry name" value="PRX_AhpE_like"/>
    <property type="match status" value="1"/>
</dbReference>
<evidence type="ECO:0000256" key="3">
    <source>
        <dbReference type="ARBA" id="ARBA00023002"/>
    </source>
</evidence>
<evidence type="ECO:0000256" key="13">
    <source>
        <dbReference type="ARBA" id="ARBA00083736"/>
    </source>
</evidence>